<evidence type="ECO:0000313" key="2">
    <source>
        <dbReference type="Proteomes" id="UP000005408"/>
    </source>
</evidence>
<protein>
    <submittedName>
        <fullName evidence="1">Uncharacterized protein</fullName>
    </submittedName>
</protein>
<keyword evidence="2" id="KW-1185">Reference proteome</keyword>
<evidence type="ECO:0000313" key="1">
    <source>
        <dbReference type="EnsemblMetazoa" id="G9423.1:cds"/>
    </source>
</evidence>
<organism evidence="1 2">
    <name type="scientific">Magallana gigas</name>
    <name type="common">Pacific oyster</name>
    <name type="synonym">Crassostrea gigas</name>
    <dbReference type="NCBI Taxonomy" id="29159"/>
    <lineage>
        <taxon>Eukaryota</taxon>
        <taxon>Metazoa</taxon>
        <taxon>Spiralia</taxon>
        <taxon>Lophotrochozoa</taxon>
        <taxon>Mollusca</taxon>
        <taxon>Bivalvia</taxon>
        <taxon>Autobranchia</taxon>
        <taxon>Pteriomorphia</taxon>
        <taxon>Ostreida</taxon>
        <taxon>Ostreoidea</taxon>
        <taxon>Ostreidae</taxon>
        <taxon>Magallana</taxon>
    </lineage>
</organism>
<accession>A0A8W8P398</accession>
<dbReference type="EnsemblMetazoa" id="G9423.1">
    <property type="protein sequence ID" value="G9423.1:cds"/>
    <property type="gene ID" value="G9423"/>
</dbReference>
<sequence>MASTSRAPKQWCLTKIETVNTFENWRQNLLYTLSLDKNFAPFLITGTWWEKKTKNTPFRGFADDDESIPEGIRLIRMQKVNMLELMLGQIANYCPVISRNTIVKNSTSVDKIWQTIRLHYGFQTTGAHFIDFDSIRYDPSERPEDLFQRLTAFVEDIHCVEKYVCNICEKFRSERLYAAYRHMQEQHIGLKFKCQDCGTTLARKDQEHEKCRRGFPY</sequence>
<name>A0A8W8P398_MAGGI</name>
<reference evidence="1" key="1">
    <citation type="submission" date="2022-08" db="UniProtKB">
        <authorList>
            <consortium name="EnsemblMetazoa"/>
        </authorList>
    </citation>
    <scope>IDENTIFICATION</scope>
    <source>
        <strain evidence="1">05x7-T-G4-1.051#20</strain>
    </source>
</reference>
<proteinExistence type="predicted"/>
<dbReference type="Proteomes" id="UP000005408">
    <property type="component" value="Unassembled WGS sequence"/>
</dbReference>
<dbReference type="AlphaFoldDB" id="A0A8W8P398"/>